<name>J9GKJ7_9ZZZZ</name>
<feature type="non-terminal residue" evidence="1">
    <location>
        <position position="32"/>
    </location>
</feature>
<accession>J9GKJ7</accession>
<gene>
    <name evidence="1" type="ORF">EVA_09272</name>
</gene>
<organism evidence="1">
    <name type="scientific">gut metagenome</name>
    <dbReference type="NCBI Taxonomy" id="749906"/>
    <lineage>
        <taxon>unclassified sequences</taxon>
        <taxon>metagenomes</taxon>
        <taxon>organismal metagenomes</taxon>
    </lineage>
</organism>
<sequence>MRKDWEYKKWADVLTIINGKNQKAVESIDGKY</sequence>
<dbReference type="EMBL" id="AMCI01002468">
    <property type="protein sequence ID" value="EJX02623.1"/>
    <property type="molecule type" value="Genomic_DNA"/>
</dbReference>
<comment type="caution">
    <text evidence="1">The sequence shown here is derived from an EMBL/GenBank/DDBJ whole genome shotgun (WGS) entry which is preliminary data.</text>
</comment>
<reference evidence="1" key="1">
    <citation type="journal article" date="2012" name="PLoS ONE">
        <title>Gene sets for utilization of primary and secondary nutrition supplies in the distal gut of endangered iberian lynx.</title>
        <authorList>
            <person name="Alcaide M."/>
            <person name="Messina E."/>
            <person name="Richter M."/>
            <person name="Bargiela R."/>
            <person name="Peplies J."/>
            <person name="Huws S.A."/>
            <person name="Newbold C.J."/>
            <person name="Golyshin P.N."/>
            <person name="Simon M.A."/>
            <person name="Lopez G."/>
            <person name="Yakimov M.M."/>
            <person name="Ferrer M."/>
        </authorList>
    </citation>
    <scope>NUCLEOTIDE SEQUENCE</scope>
</reference>
<protein>
    <submittedName>
        <fullName evidence="1">Uncharacterized protein</fullName>
    </submittedName>
</protein>
<evidence type="ECO:0000313" key="1">
    <source>
        <dbReference type="EMBL" id="EJX02623.1"/>
    </source>
</evidence>
<proteinExistence type="predicted"/>
<dbReference type="AlphaFoldDB" id="J9GKJ7"/>